<sequence length="137" mass="14791">MKALVLLGTVCAFLVTPSWGLRCHSCAEADCQMEVSEQMQENCDNLIIIPGKEFYCGTGFSDDSREKVVRRMCIQHEPDNANNCFSSSLIPGAEFSCLCSGDFCNDHVSHRVTGVSSTSKAVVALLASNVFAAFVAV</sequence>
<keyword evidence="1" id="KW-0732">Signal</keyword>
<organism evidence="2">
    <name type="scientific">Darwinula stevensoni</name>
    <dbReference type="NCBI Taxonomy" id="69355"/>
    <lineage>
        <taxon>Eukaryota</taxon>
        <taxon>Metazoa</taxon>
        <taxon>Ecdysozoa</taxon>
        <taxon>Arthropoda</taxon>
        <taxon>Crustacea</taxon>
        <taxon>Oligostraca</taxon>
        <taxon>Ostracoda</taxon>
        <taxon>Podocopa</taxon>
        <taxon>Podocopida</taxon>
        <taxon>Darwinulocopina</taxon>
        <taxon>Darwinuloidea</taxon>
        <taxon>Darwinulidae</taxon>
        <taxon>Darwinula</taxon>
    </lineage>
</organism>
<dbReference type="EMBL" id="CAJPEV010001842">
    <property type="protein sequence ID" value="CAG0894565.1"/>
    <property type="molecule type" value="Genomic_DNA"/>
</dbReference>
<feature type="chain" id="PRO_5036209748" description="Protein quiver" evidence="1">
    <location>
        <begin position="21"/>
        <end position="137"/>
    </location>
</feature>
<evidence type="ECO:0000313" key="2">
    <source>
        <dbReference type="EMBL" id="CAD7248433.1"/>
    </source>
</evidence>
<dbReference type="Proteomes" id="UP000677054">
    <property type="component" value="Unassembled WGS sequence"/>
</dbReference>
<name>A0A7R9A6H2_9CRUS</name>
<dbReference type="EMBL" id="LR901359">
    <property type="protein sequence ID" value="CAD7248433.1"/>
    <property type="molecule type" value="Genomic_DNA"/>
</dbReference>
<dbReference type="SUPFAM" id="SSF57302">
    <property type="entry name" value="Snake toxin-like"/>
    <property type="match status" value="1"/>
</dbReference>
<reference evidence="2" key="1">
    <citation type="submission" date="2020-11" db="EMBL/GenBank/DDBJ databases">
        <authorList>
            <person name="Tran Van P."/>
        </authorList>
    </citation>
    <scope>NUCLEOTIDE SEQUENCE</scope>
</reference>
<evidence type="ECO:0000256" key="1">
    <source>
        <dbReference type="SAM" id="SignalP"/>
    </source>
</evidence>
<proteinExistence type="predicted"/>
<protein>
    <recommendedName>
        <fullName evidence="4">Protein quiver</fullName>
    </recommendedName>
</protein>
<dbReference type="InterPro" id="IPR045860">
    <property type="entry name" value="Snake_toxin-like_sf"/>
</dbReference>
<evidence type="ECO:0000313" key="3">
    <source>
        <dbReference type="Proteomes" id="UP000677054"/>
    </source>
</evidence>
<evidence type="ECO:0008006" key="4">
    <source>
        <dbReference type="Google" id="ProtNLM"/>
    </source>
</evidence>
<gene>
    <name evidence="2" type="ORF">DSTB1V02_LOCUS8246</name>
</gene>
<feature type="signal peptide" evidence="1">
    <location>
        <begin position="1"/>
        <end position="20"/>
    </location>
</feature>
<dbReference type="AlphaFoldDB" id="A0A7R9A6H2"/>
<accession>A0A7R9A6H2</accession>
<keyword evidence="3" id="KW-1185">Reference proteome</keyword>